<dbReference type="GeneID" id="36568046"/>
<accession>A0A2P7YHI2</accession>
<dbReference type="Pfam" id="PF02194">
    <property type="entry name" value="PXA"/>
    <property type="match status" value="1"/>
</dbReference>
<reference evidence="2 3" key="1">
    <citation type="submission" date="2018-03" db="EMBL/GenBank/DDBJ databases">
        <title>Candida pseudohaemulonii genome assembly and annotation.</title>
        <authorList>
            <person name="Munoz J.F."/>
            <person name="Gade L.G."/>
            <person name="Chow N.A."/>
            <person name="Litvintseva A.P."/>
            <person name="Loparev V.N."/>
            <person name="Cuomo C.A."/>
        </authorList>
    </citation>
    <scope>NUCLEOTIDE SEQUENCE [LARGE SCALE GENOMIC DNA]</scope>
    <source>
        <strain evidence="2 3">B12108</strain>
    </source>
</reference>
<comment type="caution">
    <text evidence="2">The sequence shown here is derived from an EMBL/GenBank/DDBJ whole genome shotgun (WGS) entry which is preliminary data.</text>
</comment>
<dbReference type="Proteomes" id="UP000241107">
    <property type="component" value="Unassembled WGS sequence"/>
</dbReference>
<dbReference type="AlphaFoldDB" id="A0A2P7YHI2"/>
<sequence>MVKVERGRVRKLIRDLKRFKGNQVKIGGSGIAKNEVELECPQMTLLLKLYSPGKVLLRLNDASKRQMMEHLPRLVEFPELNFEIHLFLATITTNYICSWYSKLGTDNNDFIAEVYRYMCTIVEDVVLRLTRAVEGDRFLFLVDDFASILKDHVEATEVVDGQFAFLREQKNLRFNRVRKEASDEELVDAYLATQHAIFDPQTTIEASQDPRNLYLRVITHKLLEAVFYGRKENPLESGIVDLFVVGLVGDFILDKAFEKLSSPSFIIGTVLAKIAEVTSVEPKPQVKESFVTRVKNMYSSLTVLALVASAKKQEVLQTKELSDWLVFASPIFGFLNSISSFQRRIPVGLYGIGIVQTILLSLTSVSAKINAYCSLKLLKLVSSSPILDDQCMAENLKNLRMILFEDQKESSVPPSQTKDVAEKLFSNVRTICANSGIPLLSFRYEGETDEDIQACFVNALARFESQQICNDLPDSSKLNQLLIVQTLDLIVARLYPELVDLGT</sequence>
<protein>
    <recommendedName>
        <fullName evidence="1">PXA domain-containing protein</fullName>
    </recommendedName>
</protein>
<dbReference type="VEuPathDB" id="FungiDB:C7M61_004659"/>
<dbReference type="OrthoDB" id="5582218at2759"/>
<evidence type="ECO:0000313" key="3">
    <source>
        <dbReference type="Proteomes" id="UP000241107"/>
    </source>
</evidence>
<feature type="domain" description="PXA" evidence="1">
    <location>
        <begin position="78"/>
        <end position="270"/>
    </location>
</feature>
<organism evidence="2 3">
    <name type="scientific">Candidozyma pseudohaemuli</name>
    <dbReference type="NCBI Taxonomy" id="418784"/>
    <lineage>
        <taxon>Eukaryota</taxon>
        <taxon>Fungi</taxon>
        <taxon>Dikarya</taxon>
        <taxon>Ascomycota</taxon>
        <taxon>Saccharomycotina</taxon>
        <taxon>Pichiomycetes</taxon>
        <taxon>Metschnikowiaceae</taxon>
        <taxon>Candidozyma</taxon>
    </lineage>
</organism>
<name>A0A2P7YHI2_9ASCO</name>
<evidence type="ECO:0000259" key="1">
    <source>
        <dbReference type="Pfam" id="PF02194"/>
    </source>
</evidence>
<dbReference type="InterPro" id="IPR003114">
    <property type="entry name" value="Phox_assoc"/>
</dbReference>
<dbReference type="EMBL" id="PYFQ01000016">
    <property type="protein sequence ID" value="PSK35412.1"/>
    <property type="molecule type" value="Genomic_DNA"/>
</dbReference>
<keyword evidence="3" id="KW-1185">Reference proteome</keyword>
<proteinExistence type="predicted"/>
<dbReference type="RefSeq" id="XP_024711928.1">
    <property type="nucleotide sequence ID" value="XM_024859976.1"/>
</dbReference>
<dbReference type="STRING" id="418784.A0A2P7YHI2"/>
<gene>
    <name evidence="2" type="ORF">C7M61_004659</name>
</gene>
<evidence type="ECO:0000313" key="2">
    <source>
        <dbReference type="EMBL" id="PSK35412.1"/>
    </source>
</evidence>